<comment type="subcellular location">
    <subcellularLocation>
        <location evidence="1 13">Golgi apparatus membrane</location>
        <topology evidence="1 13">Single-pass type II membrane protein</topology>
    </subcellularLocation>
</comment>
<proteinExistence type="inferred from homology"/>
<dbReference type="PANTHER" id="PTHR11214">
    <property type="entry name" value="BETA-1,3-N-ACETYLGLUCOSAMINYLTRANSFERASE"/>
    <property type="match status" value="1"/>
</dbReference>
<evidence type="ECO:0000256" key="1">
    <source>
        <dbReference type="ARBA" id="ARBA00004323"/>
    </source>
</evidence>
<keyword evidence="12" id="KW-0325">Glycoprotein</keyword>
<dbReference type="InterPro" id="IPR002659">
    <property type="entry name" value="Glyco_trans_31"/>
</dbReference>
<dbReference type="Ensembl" id="ENSOKIT00005082746.1">
    <property type="protein sequence ID" value="ENSOKIP00005077625.1"/>
    <property type="gene ID" value="ENSOKIG00005033582.1"/>
</dbReference>
<dbReference type="GO" id="GO:0000139">
    <property type="term" value="C:Golgi membrane"/>
    <property type="evidence" value="ECO:0007669"/>
    <property type="project" value="UniProtKB-SubCell"/>
</dbReference>
<sequence>MEKQGGNGCKRQVVVESPVRPLRSLVRPCFIFLLFLSTVIVIILLGFPDRFSQTDWWKNLSLYTYYHRWTNPDRHRGPSPTTIPPTTVPAPPSTTIRPLPTNHNHLGYPRNYHFIVDEPDKCNTQTPFLVLIVPVAPGNLAARDAIRRTWGNETLVQGKKVQTLFMLGLPGGPVAQELQEKVNQESQVHHDLLQSNFLDSYLNLTIKTMVIMDWLATHCTNATYAMKIDSDMFLNVENLMTMLLRPDVPKVNYLTGMLMWDRPVIRNPNSKWYVPVEMLADDRYPTYTLGMGYVFSNDLPERFVAVSKDIKLFNIEDAYVGACMKKLGLSPTNSPDPWQWKAYLGKYNRCEFSKVITYILSSSSQIVEYWMDLKKTPGSPCH</sequence>
<evidence type="ECO:0000256" key="2">
    <source>
        <dbReference type="ARBA" id="ARBA00004922"/>
    </source>
</evidence>
<organism evidence="15 16">
    <name type="scientific">Oncorhynchus kisutch</name>
    <name type="common">Coho salmon</name>
    <name type="synonym">Salmo kisutch</name>
    <dbReference type="NCBI Taxonomy" id="8019"/>
    <lineage>
        <taxon>Eukaryota</taxon>
        <taxon>Metazoa</taxon>
        <taxon>Chordata</taxon>
        <taxon>Craniata</taxon>
        <taxon>Vertebrata</taxon>
        <taxon>Euteleostomi</taxon>
        <taxon>Actinopterygii</taxon>
        <taxon>Neopterygii</taxon>
        <taxon>Teleostei</taxon>
        <taxon>Protacanthopterygii</taxon>
        <taxon>Salmoniformes</taxon>
        <taxon>Salmonidae</taxon>
        <taxon>Salmoninae</taxon>
        <taxon>Oncorhynchus</taxon>
    </lineage>
</organism>
<keyword evidence="16" id="KW-1185">Reference proteome</keyword>
<evidence type="ECO:0000256" key="5">
    <source>
        <dbReference type="ARBA" id="ARBA00022679"/>
    </source>
</evidence>
<comment type="similarity">
    <text evidence="3 13">Belongs to the glycosyltransferase 31 family.</text>
</comment>
<evidence type="ECO:0000256" key="6">
    <source>
        <dbReference type="ARBA" id="ARBA00022692"/>
    </source>
</evidence>
<evidence type="ECO:0000256" key="13">
    <source>
        <dbReference type="RuleBase" id="RU363063"/>
    </source>
</evidence>
<keyword evidence="6 13" id="KW-0812">Transmembrane</keyword>
<accession>A0A8C7IUZ8</accession>
<dbReference type="GeneID" id="116375802"/>
<dbReference type="GO" id="GO:0006629">
    <property type="term" value="P:lipid metabolic process"/>
    <property type="evidence" value="ECO:0007669"/>
    <property type="project" value="UniProtKB-KW"/>
</dbReference>
<evidence type="ECO:0000256" key="7">
    <source>
        <dbReference type="ARBA" id="ARBA00022968"/>
    </source>
</evidence>
<evidence type="ECO:0000256" key="11">
    <source>
        <dbReference type="ARBA" id="ARBA00023136"/>
    </source>
</evidence>
<comment type="pathway">
    <text evidence="2">Protein modification; protein glycosylation.</text>
</comment>
<keyword evidence="10" id="KW-0443">Lipid metabolism</keyword>
<evidence type="ECO:0000256" key="8">
    <source>
        <dbReference type="ARBA" id="ARBA00022989"/>
    </source>
</evidence>
<name>A0A8C7IUZ8_ONCKI</name>
<evidence type="ECO:0000256" key="9">
    <source>
        <dbReference type="ARBA" id="ARBA00023034"/>
    </source>
</evidence>
<reference evidence="15" key="1">
    <citation type="submission" date="2025-08" db="UniProtKB">
        <authorList>
            <consortium name="Ensembl"/>
        </authorList>
    </citation>
    <scope>IDENTIFICATION</scope>
</reference>
<dbReference type="AlphaFoldDB" id="A0A8C7IUZ8"/>
<protein>
    <recommendedName>
        <fullName evidence="13">Hexosyltransferase</fullName>
        <ecNumber evidence="13">2.4.1.-</ecNumber>
    </recommendedName>
</protein>
<dbReference type="Proteomes" id="UP000694557">
    <property type="component" value="Unassembled WGS sequence"/>
</dbReference>
<evidence type="ECO:0000256" key="3">
    <source>
        <dbReference type="ARBA" id="ARBA00008661"/>
    </source>
</evidence>
<dbReference type="EC" id="2.4.1.-" evidence="13"/>
<dbReference type="RefSeq" id="XP_031689169.1">
    <property type="nucleotide sequence ID" value="XM_031833309.1"/>
</dbReference>
<evidence type="ECO:0000256" key="10">
    <source>
        <dbReference type="ARBA" id="ARBA00023098"/>
    </source>
</evidence>
<keyword evidence="5" id="KW-0808">Transferase</keyword>
<dbReference type="GO" id="GO:0006493">
    <property type="term" value="P:protein O-linked glycosylation"/>
    <property type="evidence" value="ECO:0007669"/>
    <property type="project" value="TreeGrafter"/>
</dbReference>
<feature type="compositionally biased region" description="Pro residues" evidence="14">
    <location>
        <begin position="81"/>
        <end position="92"/>
    </location>
</feature>
<gene>
    <name evidence="15" type="primary">LOC116375802</name>
</gene>
<keyword evidence="9 13" id="KW-0333">Golgi apparatus</keyword>
<keyword evidence="8 13" id="KW-1133">Transmembrane helix</keyword>
<dbReference type="Gene3D" id="3.90.550.50">
    <property type="match status" value="1"/>
</dbReference>
<dbReference type="GeneTree" id="ENSGT00940000164876"/>
<dbReference type="FunFam" id="3.90.550.50:FF:000001">
    <property type="entry name" value="Hexosyltransferase"/>
    <property type="match status" value="1"/>
</dbReference>
<feature type="transmembrane region" description="Helical" evidence="13">
    <location>
        <begin position="25"/>
        <end position="47"/>
    </location>
</feature>
<dbReference type="Pfam" id="PF01762">
    <property type="entry name" value="Galactosyl_T"/>
    <property type="match status" value="1"/>
</dbReference>
<evidence type="ECO:0000313" key="16">
    <source>
        <dbReference type="Proteomes" id="UP000694557"/>
    </source>
</evidence>
<keyword evidence="11 13" id="KW-0472">Membrane</keyword>
<evidence type="ECO:0000256" key="4">
    <source>
        <dbReference type="ARBA" id="ARBA00022676"/>
    </source>
</evidence>
<evidence type="ECO:0000256" key="12">
    <source>
        <dbReference type="ARBA" id="ARBA00023180"/>
    </source>
</evidence>
<keyword evidence="7 13" id="KW-0735">Signal-anchor</keyword>
<keyword evidence="4 13" id="KW-0328">Glycosyltransferase</keyword>
<dbReference type="PANTHER" id="PTHR11214:SF115">
    <property type="entry name" value="HEXOSYLTRANSFERASE"/>
    <property type="match status" value="1"/>
</dbReference>
<feature type="region of interest" description="Disordered" evidence="14">
    <location>
        <begin position="74"/>
        <end position="93"/>
    </location>
</feature>
<reference evidence="15" key="2">
    <citation type="submission" date="2025-09" db="UniProtKB">
        <authorList>
            <consortium name="Ensembl"/>
        </authorList>
    </citation>
    <scope>IDENTIFICATION</scope>
</reference>
<evidence type="ECO:0000313" key="15">
    <source>
        <dbReference type="Ensembl" id="ENSOKIP00005077625.1"/>
    </source>
</evidence>
<dbReference type="GO" id="GO:0008499">
    <property type="term" value="F:N-acetyl-beta-D-glucosaminide beta-(1,3)-galactosyltransferase activity"/>
    <property type="evidence" value="ECO:0007669"/>
    <property type="project" value="TreeGrafter"/>
</dbReference>
<evidence type="ECO:0000256" key="14">
    <source>
        <dbReference type="SAM" id="MobiDB-lite"/>
    </source>
</evidence>